<feature type="transmembrane region" description="Helical" evidence="1">
    <location>
        <begin position="410"/>
        <end position="431"/>
    </location>
</feature>
<dbReference type="OrthoDB" id="428159at2759"/>
<comment type="caution">
    <text evidence="3">The sequence shown here is derived from an EMBL/GenBank/DDBJ whole genome shotgun (WGS) entry which is preliminary data.</text>
</comment>
<protein>
    <recommendedName>
        <fullName evidence="2">Vacuolar protein sorting-associated protein 13 VPS13 adaptor binding domain-containing protein</fullName>
    </recommendedName>
</protein>
<dbReference type="GO" id="GO:0045053">
    <property type="term" value="P:protein retention in Golgi apparatus"/>
    <property type="evidence" value="ECO:0007669"/>
    <property type="project" value="TreeGrafter"/>
</dbReference>
<reference evidence="3" key="1">
    <citation type="journal article" date="2022" name="Cell">
        <title>Repeat-based holocentromeres influence genome architecture and karyotype evolution.</title>
        <authorList>
            <person name="Hofstatter P.G."/>
            <person name="Thangavel G."/>
            <person name="Lux T."/>
            <person name="Neumann P."/>
            <person name="Vondrak T."/>
            <person name="Novak P."/>
            <person name="Zhang M."/>
            <person name="Costa L."/>
            <person name="Castellani M."/>
            <person name="Scott A."/>
            <person name="Toegelov H."/>
            <person name="Fuchs J."/>
            <person name="Mata-Sucre Y."/>
            <person name="Dias Y."/>
            <person name="Vanzela A.L.L."/>
            <person name="Huettel B."/>
            <person name="Almeida C.C.S."/>
            <person name="Simkova H."/>
            <person name="Souza G."/>
            <person name="Pedrosa-Harand A."/>
            <person name="Macas J."/>
            <person name="Mayer K.F.X."/>
            <person name="Houben A."/>
            <person name="Marques A."/>
        </authorList>
    </citation>
    <scope>NUCLEOTIDE SEQUENCE</scope>
    <source>
        <strain evidence="3">RhyBre1mFocal</strain>
    </source>
</reference>
<dbReference type="PANTHER" id="PTHR16166">
    <property type="entry name" value="VACUOLAR PROTEIN SORTING-ASSOCIATED PROTEIN VPS13"/>
    <property type="match status" value="1"/>
</dbReference>
<gene>
    <name evidence="3" type="ORF">LUZ63_014301</name>
</gene>
<dbReference type="PANTHER" id="PTHR16166:SF130">
    <property type="entry name" value="PROTEIN SORTING-ASSOCIATED PROTEIN, PUTATIVE (DUF1162)-RELATED"/>
    <property type="match status" value="1"/>
</dbReference>
<dbReference type="InterPro" id="IPR026847">
    <property type="entry name" value="VPS13"/>
</dbReference>
<feature type="domain" description="Vacuolar protein sorting-associated protein 13 VPS13 adaptor binding" evidence="2">
    <location>
        <begin position="1836"/>
        <end position="2259"/>
    </location>
</feature>
<sequence length="2910" mass="325715">MVFSDLWRAKLAARLRPWLLGGQEPQFDLHVGFLTSQFKAADLSLDSSVLNSALGDSSAFFFKELVLREVELRVSPWSSPSVDAYVKSLNVVLALRELEPLSRRACSKDLIEEERKSLLASIDPEGSLFHDLVENLSAQSSQSQLIEIITSTILKCSAIHFDEIQFHLHSDEVHIFTLKAQNVHLESSHGSNTSLIKGFISSSITLREKNDFLSVTCTSLEFEMKDNTRIQRVVSFTGLSVFLKFQNLVISAFGIRISTLDCSVSLGIISSILLLLDKATQRYVDEHNAGTKRGRELWCIVSRRLCPRKFFFMTVDIVRTWQQYFSAYMVLLSIVGYHNETLLRKNFIKLQSIRDCRLKRNVRYQLAVLNQLEERIPVEAIAKGRRIARRMSSDSTSTNRSWVYFVRVPFLKILSLVWLLLGFTVCIYRSLVRFFGINPVDTCSFVDPFFDVSSVDTRLQHILFLGELKVALLMSERFDPKLTPIHLITSSLIVVNSSGFVKKSLFLGLGKLEVSSGRQNIVLLSDPACEDHLSGGGCGSSRFDILLSNWTQIMERYEEIDAGTTYEGPFFLYEIKSTVYDYGLKQCNLVLGRLNLNLELESILSFHQAYLLLNKILEGIQTSSVSSVSFQPEQSSGMLQGGFKSFTEELKKLWSDIVPCKYMQISTLIESPQIRVRLERDCSEAALPVLHFLLDLGVVELLVTPLTENLRDSDMNMKYSYRRHASHECYFRLDKFGISVENLGLNHNSHILGPASMNFNLSVTRNLLESLSCFEDHLSAALRGNVLGVSAFLYLDELLTSLQALQAILSAISSTCISLDSENPIYSQFLTRGSRSVGAKGKIYQHSQLTVDATLESDPMHIIFKDSRVEEKVNLLKFGLGFSISRPQISFSIKEEQLKVIVDFSQVEALISGPTNNASESEKVHCFSLSKCMLGLQFETEILVNIELVRLIVADYSLNDLLGGAEQPFKILLLSSENYQSVKCKVQGGFIFLETSTLAEYATCLNACLLLMKAGRRKVFNSSTHVRSSTSPSAQRQNEIGLDLVREVEIDLSQFSLTLAVADEKGVVQELNISADTNLQLQNFGKKISFDLSCLSISKYSWSRQITSQNNHPLAPHFRSDNSTFVPILRAEELVQLPVVSHEGYILKDMSAYAEVERIDLDREVSPSKVTSDWVGTAGFSGLDLAFSLSTIQMLLALASPLDRLRNGRRHPESAVISDSDNQAQRDAADCKIPDGAIVAIMDLDQHMYMAIEAVESKFFVVGVLHYSIAGERALFKVRHHKRWRSEEQIISFTSLYRPDHNTREICLSYNSGSGFVETSSNPTKPVSLWKVIPVQSQKIEDYDINIDDVKSFKLVPENAFHLVNCKSNLGVGLIDGVPEFVKRPGSAFRVKVLQNVLEEVSGPNGNAPSVDVRAENISLTILHEVSDVKDEVPLLRGCMTDFQVVVHNTSAKVRMLGSFNASMQYFNARRDEWKDVVSPVSSSFLFRYRFSDAGPINRIPIRFFFGVKQMNLCINELSVDILLYLAGKLDLFGPYAVRQSAIFPNSCKIENQSGLSLRCHFSSNQDTLIPPRQASSFFLRHLTVLGSENTVSISLVKQGAFSTSPILVSLADTSIFAWRTRITSVNDKRSFPGPFVVIEVSKQREEGLSVSVSPLLRIHNRSEFSIELRFARPSEPKEESAFVTLRSGDAIDESVGLFDAIDLSGGSRKALLSLALGNFLLSFKPIVPKQYLEKYYVGSASADWSEDIIGGKAVRISGVLEKLNYKLRRAFGIYSFNSLFDCLSCPLYIEGMQVSNLYFLVHTVERNVPLQKPLDGGSSSEGSSTSPVALRVQKEIFIYPTVQVHNFLQSEILVILGDSETDLSTMENSCNVGREAVISCGSSSYFYVNPSIIYFLVTLMVNGSKCKPVNSGEWARKLGKQKTEIQYFDMELQFDMGKSSASLRFLRGEKGFLEVVVFTKYTLRNSSDFPLLCTPFYPKSLSRFGTVDASLPPEHGCLLPPASSASWFAKSTEVYIISSDERSSVARIDMEALSAFTELRLEMGDASRGNCLLAVLAISVCPPLDRTVLLPAQVVCIVPRYVIANESLEDVVVRQCYAEDDMDGMFVEAMKKVTLLTRKTKIRGRETLFDSLLRGHKNGCDEHKIFVQFSLKEAGYGWSGPVSVTSLGRFFVKFRRTLEDAVTGGADWPSSKYTRFASVHVVEENNSLVLRYTMPPDSALPYRIENQLPGASIMFFQKESTEVDTLDPGQFAEYIWDDINLPHKLVVRIVDMNLLREISIDKICQWRPFFKLQKYGLGLDLMSLQKGIFPAEKGWFDKSLRRGPLEVGYEVYFDGLTRVLRVCERVNFAKVDNLNCPSANVQLRLASVAFHIRETNIQNIDEAPQEINTLVVNLAYISVDSVMTDQQKYFSTKIQSISAEERWNGASFGSILRRSRDHDASPNENILSISLVLSSTKSKIKQVEYLSLLLQPIDLKIDEETLMKLVPFWRSSLSDPSAPSQRYYFKHFEIHPIKITASFRPGISHTTYSSAQEALRSLLHTVVKVPPINNSVVELNGVLLNHALVTSRELLLKCAQHYSWYILRAVYVVKGSKLLPPTFASIFDDSALSSLDIFFDPSDGSISLPGVTMGMFKFISKGIKAKGFSGTKRYLGDLGKTIERAGSKALFAAVTEISDNVLRGAETNGFNGMVNGFHQGILRLAMEPSVLGLAIVDGGPDRKIKLDRSPGLDELYIEGYLQGMLDVSYRLEFLRVRVIDDEVILKNLPPSSTMIKEIMENVKSFLVSKGLLKGDAAGTSRPIRQLHTEREWKLGPTMLTLCEHLFVSFAIRLLHKEATKIAGSITWKGRKLLGDGKEKPQGSKIWVVGGFVLSGVVAYIDGRLCRHIPNPIARRIVSGFLLSFLDRKDSPQS</sequence>
<dbReference type="InterPro" id="IPR009543">
    <property type="entry name" value="VPS13_VAB"/>
</dbReference>
<name>A0A9Q0HL14_9POAL</name>
<evidence type="ECO:0000256" key="1">
    <source>
        <dbReference type="SAM" id="Phobius"/>
    </source>
</evidence>
<keyword evidence="1" id="KW-0472">Membrane</keyword>
<evidence type="ECO:0000313" key="3">
    <source>
        <dbReference type="EMBL" id="KAJ1690146.1"/>
    </source>
</evidence>
<organism evidence="3 4">
    <name type="scientific">Rhynchospora breviuscula</name>
    <dbReference type="NCBI Taxonomy" id="2022672"/>
    <lineage>
        <taxon>Eukaryota</taxon>
        <taxon>Viridiplantae</taxon>
        <taxon>Streptophyta</taxon>
        <taxon>Embryophyta</taxon>
        <taxon>Tracheophyta</taxon>
        <taxon>Spermatophyta</taxon>
        <taxon>Magnoliopsida</taxon>
        <taxon>Liliopsida</taxon>
        <taxon>Poales</taxon>
        <taxon>Cyperaceae</taxon>
        <taxon>Cyperoideae</taxon>
        <taxon>Rhynchosporeae</taxon>
        <taxon>Rhynchospora</taxon>
    </lineage>
</organism>
<dbReference type="EMBL" id="JAMQYH010000004">
    <property type="protein sequence ID" value="KAJ1690146.1"/>
    <property type="molecule type" value="Genomic_DNA"/>
</dbReference>
<keyword evidence="4" id="KW-1185">Reference proteome</keyword>
<proteinExistence type="predicted"/>
<dbReference type="Pfam" id="PF25036">
    <property type="entry name" value="VPS13_VAB"/>
    <property type="match status" value="1"/>
</dbReference>
<evidence type="ECO:0000313" key="4">
    <source>
        <dbReference type="Proteomes" id="UP001151287"/>
    </source>
</evidence>
<keyword evidence="1" id="KW-0812">Transmembrane</keyword>
<keyword evidence="1" id="KW-1133">Transmembrane helix</keyword>
<accession>A0A9Q0HL14</accession>
<dbReference type="Proteomes" id="UP001151287">
    <property type="component" value="Unassembled WGS sequence"/>
</dbReference>
<evidence type="ECO:0000259" key="2">
    <source>
        <dbReference type="Pfam" id="PF25036"/>
    </source>
</evidence>
<dbReference type="GO" id="GO:0006623">
    <property type="term" value="P:protein targeting to vacuole"/>
    <property type="evidence" value="ECO:0007669"/>
    <property type="project" value="TreeGrafter"/>
</dbReference>